<dbReference type="NCBIfam" id="TIGR02985">
    <property type="entry name" value="Sig70_bacteroi1"/>
    <property type="match status" value="1"/>
</dbReference>
<dbReference type="NCBIfam" id="TIGR02937">
    <property type="entry name" value="sigma70-ECF"/>
    <property type="match status" value="1"/>
</dbReference>
<dbReference type="InterPro" id="IPR014284">
    <property type="entry name" value="RNA_pol_sigma-70_dom"/>
</dbReference>
<keyword evidence="7" id="KW-1185">Reference proteome</keyword>
<evidence type="ECO:0000313" key="7">
    <source>
        <dbReference type="Proteomes" id="UP000285794"/>
    </source>
</evidence>
<name>A0A425XYY3_9BACT</name>
<dbReference type="Gene3D" id="1.10.10.10">
    <property type="entry name" value="Winged helix-like DNA-binding domain superfamily/Winged helix DNA-binding domain"/>
    <property type="match status" value="1"/>
</dbReference>
<dbReference type="PANTHER" id="PTHR43133">
    <property type="entry name" value="RNA POLYMERASE ECF-TYPE SIGMA FACTO"/>
    <property type="match status" value="1"/>
</dbReference>
<keyword evidence="4" id="KW-0804">Transcription</keyword>
<dbReference type="InterPro" id="IPR036388">
    <property type="entry name" value="WH-like_DNA-bd_sf"/>
</dbReference>
<dbReference type="SUPFAM" id="SSF88946">
    <property type="entry name" value="Sigma2 domain of RNA polymerase sigma factors"/>
    <property type="match status" value="1"/>
</dbReference>
<keyword evidence="3" id="KW-0731">Sigma factor</keyword>
<evidence type="ECO:0000259" key="5">
    <source>
        <dbReference type="SMART" id="SM00421"/>
    </source>
</evidence>
<dbReference type="Pfam" id="PF08281">
    <property type="entry name" value="Sigma70_r4_2"/>
    <property type="match status" value="1"/>
</dbReference>
<dbReference type="Pfam" id="PF04542">
    <property type="entry name" value="Sigma70_r2"/>
    <property type="match status" value="1"/>
</dbReference>
<dbReference type="InterPro" id="IPR013249">
    <property type="entry name" value="RNA_pol_sigma70_r4_t2"/>
</dbReference>
<proteinExistence type="inferred from homology"/>
<comment type="similarity">
    <text evidence="1">Belongs to the sigma-70 factor family. ECF subfamily.</text>
</comment>
<dbReference type="SMART" id="SM00421">
    <property type="entry name" value="HTH_LUXR"/>
    <property type="match status" value="1"/>
</dbReference>
<dbReference type="AlphaFoldDB" id="A0A425XYY3"/>
<reference evidence="6 7" key="1">
    <citation type="submission" date="2018-07" db="EMBL/GenBank/DDBJ databases">
        <title>Draft genome sequence of Ancylomarina sp. M1P.</title>
        <authorList>
            <person name="Yadav S."/>
            <person name="Villanueva L."/>
            <person name="Damste J.S.S."/>
        </authorList>
    </citation>
    <scope>NUCLEOTIDE SEQUENCE [LARGE SCALE GENOMIC DNA]</scope>
    <source>
        <strain evidence="6 7">M1P</strain>
    </source>
</reference>
<dbReference type="SUPFAM" id="SSF88659">
    <property type="entry name" value="Sigma3 and sigma4 domains of RNA polymerase sigma factors"/>
    <property type="match status" value="1"/>
</dbReference>
<dbReference type="PANTHER" id="PTHR43133:SF46">
    <property type="entry name" value="RNA POLYMERASE SIGMA-70 FACTOR ECF SUBFAMILY"/>
    <property type="match status" value="1"/>
</dbReference>
<dbReference type="InterPro" id="IPR000792">
    <property type="entry name" value="Tscrpt_reg_LuxR_C"/>
</dbReference>
<dbReference type="InterPro" id="IPR013325">
    <property type="entry name" value="RNA_pol_sigma_r2"/>
</dbReference>
<dbReference type="InterPro" id="IPR007627">
    <property type="entry name" value="RNA_pol_sigma70_r2"/>
</dbReference>
<dbReference type="OrthoDB" id="799938at2"/>
<evidence type="ECO:0000256" key="2">
    <source>
        <dbReference type="ARBA" id="ARBA00023015"/>
    </source>
</evidence>
<dbReference type="InterPro" id="IPR039425">
    <property type="entry name" value="RNA_pol_sigma-70-like"/>
</dbReference>
<dbReference type="Proteomes" id="UP000285794">
    <property type="component" value="Unassembled WGS sequence"/>
</dbReference>
<dbReference type="PRINTS" id="PR00038">
    <property type="entry name" value="HTHLUXR"/>
</dbReference>
<dbReference type="Gene3D" id="1.10.1740.10">
    <property type="match status" value="1"/>
</dbReference>
<dbReference type="EMBL" id="QQWG01000013">
    <property type="protein sequence ID" value="RRG20393.1"/>
    <property type="molecule type" value="Genomic_DNA"/>
</dbReference>
<dbReference type="GO" id="GO:0016987">
    <property type="term" value="F:sigma factor activity"/>
    <property type="evidence" value="ECO:0007669"/>
    <property type="project" value="UniProtKB-KW"/>
</dbReference>
<keyword evidence="2" id="KW-0805">Transcription regulation</keyword>
<evidence type="ECO:0000313" key="6">
    <source>
        <dbReference type="EMBL" id="RRG20393.1"/>
    </source>
</evidence>
<dbReference type="RefSeq" id="WP_125031255.1">
    <property type="nucleotide sequence ID" value="NZ_JAPXVP010000011.1"/>
</dbReference>
<feature type="domain" description="HTH luxR-type" evidence="5">
    <location>
        <begin position="123"/>
        <end position="180"/>
    </location>
</feature>
<evidence type="ECO:0000256" key="1">
    <source>
        <dbReference type="ARBA" id="ARBA00010641"/>
    </source>
</evidence>
<evidence type="ECO:0000256" key="3">
    <source>
        <dbReference type="ARBA" id="ARBA00023082"/>
    </source>
</evidence>
<sequence length="188" mass="22128">MFTPQDFDLFRKGDRQAFKCIFDTFYKALLIFAKKYVQDNDLAEDLVQEVLVKLWEKRKTIEDASTIKAFLYMSVKNKALNYFRHQKVIDAHQKEILLDKSNELFFKNHLIEEETYRLLVQAIDDLPEQTRKVCTLSMNGAKNAQIAEELDLSTSTVKYHKNQAITILRERLKDQLFLLPLLAHLLDL</sequence>
<organism evidence="6 7">
    <name type="scientific">Ancylomarina euxinus</name>
    <dbReference type="NCBI Taxonomy" id="2283627"/>
    <lineage>
        <taxon>Bacteria</taxon>
        <taxon>Pseudomonadati</taxon>
        <taxon>Bacteroidota</taxon>
        <taxon>Bacteroidia</taxon>
        <taxon>Marinilabiliales</taxon>
        <taxon>Marinifilaceae</taxon>
        <taxon>Ancylomarina</taxon>
    </lineage>
</organism>
<dbReference type="InterPro" id="IPR013324">
    <property type="entry name" value="RNA_pol_sigma_r3/r4-like"/>
</dbReference>
<dbReference type="GO" id="GO:0006352">
    <property type="term" value="P:DNA-templated transcription initiation"/>
    <property type="evidence" value="ECO:0007669"/>
    <property type="project" value="InterPro"/>
</dbReference>
<evidence type="ECO:0000256" key="4">
    <source>
        <dbReference type="ARBA" id="ARBA00023163"/>
    </source>
</evidence>
<dbReference type="GO" id="GO:0003677">
    <property type="term" value="F:DNA binding"/>
    <property type="evidence" value="ECO:0007669"/>
    <property type="project" value="InterPro"/>
</dbReference>
<comment type="caution">
    <text evidence="6">The sequence shown here is derived from an EMBL/GenBank/DDBJ whole genome shotgun (WGS) entry which is preliminary data.</text>
</comment>
<gene>
    <name evidence="6" type="ORF">DWB61_12670</name>
</gene>
<accession>A0A425XYY3</accession>
<dbReference type="InterPro" id="IPR014327">
    <property type="entry name" value="RNA_pol_sigma70_bacteroid"/>
</dbReference>
<protein>
    <submittedName>
        <fullName evidence="6">RNA polymerase sigma-70 factor</fullName>
    </submittedName>
</protein>